<evidence type="ECO:0000313" key="1">
    <source>
        <dbReference type="EMBL" id="OMO99933.1"/>
    </source>
</evidence>
<reference evidence="1 2" key="1">
    <citation type="submission" date="2013-09" db="EMBL/GenBank/DDBJ databases">
        <title>Corchorus capsularis genome sequencing.</title>
        <authorList>
            <person name="Alam M."/>
            <person name="Haque M.S."/>
            <person name="Islam M.S."/>
            <person name="Emdad E.M."/>
            <person name="Islam M.M."/>
            <person name="Ahmed B."/>
            <person name="Halim A."/>
            <person name="Hossen Q.M.M."/>
            <person name="Hossain M.Z."/>
            <person name="Ahmed R."/>
            <person name="Khan M.M."/>
            <person name="Islam R."/>
            <person name="Rashid M.M."/>
            <person name="Khan S.A."/>
            <person name="Rahman M.S."/>
            <person name="Alam M."/>
        </authorList>
    </citation>
    <scope>NUCLEOTIDE SEQUENCE [LARGE SCALE GENOMIC DNA]</scope>
    <source>
        <strain evidence="2">cv. CVL-1</strain>
        <tissue evidence="1">Whole seedling</tissue>
    </source>
</reference>
<gene>
    <name evidence="1" type="ORF">CCACVL1_03547</name>
</gene>
<feature type="non-terminal residue" evidence="1">
    <location>
        <position position="1"/>
    </location>
</feature>
<keyword evidence="2" id="KW-1185">Reference proteome</keyword>
<accession>A0A1R3JYM7</accession>
<dbReference type="AlphaFoldDB" id="A0A1R3JYM7"/>
<organism evidence="1 2">
    <name type="scientific">Corchorus capsularis</name>
    <name type="common">Jute</name>
    <dbReference type="NCBI Taxonomy" id="210143"/>
    <lineage>
        <taxon>Eukaryota</taxon>
        <taxon>Viridiplantae</taxon>
        <taxon>Streptophyta</taxon>
        <taxon>Embryophyta</taxon>
        <taxon>Tracheophyta</taxon>
        <taxon>Spermatophyta</taxon>
        <taxon>Magnoliopsida</taxon>
        <taxon>eudicotyledons</taxon>
        <taxon>Gunneridae</taxon>
        <taxon>Pentapetalae</taxon>
        <taxon>rosids</taxon>
        <taxon>malvids</taxon>
        <taxon>Malvales</taxon>
        <taxon>Malvaceae</taxon>
        <taxon>Grewioideae</taxon>
        <taxon>Apeibeae</taxon>
        <taxon>Corchorus</taxon>
    </lineage>
</organism>
<dbReference type="EMBL" id="AWWV01006748">
    <property type="protein sequence ID" value="OMO99933.1"/>
    <property type="molecule type" value="Genomic_DNA"/>
</dbReference>
<name>A0A1R3JYM7_COCAP</name>
<dbReference type="Proteomes" id="UP000188268">
    <property type="component" value="Unassembled WGS sequence"/>
</dbReference>
<protein>
    <recommendedName>
        <fullName evidence="3">Wall-associated receptor kinase galacturonan-binding domain-containing protein</fullName>
    </recommendedName>
</protein>
<proteinExistence type="predicted"/>
<evidence type="ECO:0000313" key="2">
    <source>
        <dbReference type="Proteomes" id="UP000188268"/>
    </source>
</evidence>
<sequence length="69" mass="7850">LLLIQWLLLAAVVAMEEEHSKPNCSRSCGKLTNIPYPFGVGKSCSMEIEGIRHKLRYHPQPTKANFRKI</sequence>
<evidence type="ECO:0008006" key="3">
    <source>
        <dbReference type="Google" id="ProtNLM"/>
    </source>
</evidence>
<dbReference type="OrthoDB" id="4062651at2759"/>
<comment type="caution">
    <text evidence="1">The sequence shown here is derived from an EMBL/GenBank/DDBJ whole genome shotgun (WGS) entry which is preliminary data.</text>
</comment>